<gene>
    <name evidence="4" type="ORF">KJP28_14085</name>
</gene>
<dbReference type="InterPro" id="IPR001932">
    <property type="entry name" value="PPM-type_phosphatase-like_dom"/>
</dbReference>
<sequence length="425" mass="46156">MLSKNIKPDDAGPSGNVIRRVLVVDDSRAQRRLLVATLTKLGFDVIEAESGEAALAIARSTEIELVISDWMMPGMDGLTLCQKFRALPRETYGYFILLTSKNEKGAVAQGLDIGADDFLTKPINSEELRARIAAGERILRMERELNEKNRLVVATLEEISLLYDALNRDLIEARKMQQSLVRDRLRTFGTAEVALLLKPSGHVGGDLVGAFELPDNRIGIFAIDVSGHGIASALLSARIAGYLSDAAPAQNVALIQQPEGGFRVRPTAEVADMLNKIMLSDMKSDLYFTMTLAYVCLSTGETEITQCGHPNPVVLHADESVSFHGNGGLPIGLVTDASYESFSLVLEPQDRLILYSDGFTECPDRSGQELEETGFAAIVAKSAALPAQEMIEAMVWDLDSFAGGDGLMDDLSCAVVTYREPDART</sequence>
<evidence type="ECO:0000256" key="2">
    <source>
        <dbReference type="PROSITE-ProRule" id="PRU00169"/>
    </source>
</evidence>
<dbReference type="PROSITE" id="PS50110">
    <property type="entry name" value="RESPONSE_REGULATORY"/>
    <property type="match status" value="1"/>
</dbReference>
<keyword evidence="2" id="KW-0597">Phosphoprotein</keyword>
<evidence type="ECO:0000256" key="1">
    <source>
        <dbReference type="ARBA" id="ARBA00022801"/>
    </source>
</evidence>
<evidence type="ECO:0000313" key="4">
    <source>
        <dbReference type="EMBL" id="MBV7380056.1"/>
    </source>
</evidence>
<feature type="domain" description="Response regulatory" evidence="3">
    <location>
        <begin position="20"/>
        <end position="136"/>
    </location>
</feature>
<proteinExistence type="predicted"/>
<dbReference type="Proteomes" id="UP000756530">
    <property type="component" value="Unassembled WGS sequence"/>
</dbReference>
<evidence type="ECO:0000313" key="5">
    <source>
        <dbReference type="Proteomes" id="UP000756530"/>
    </source>
</evidence>
<dbReference type="Pfam" id="PF07228">
    <property type="entry name" value="SpoIIE"/>
    <property type="match status" value="1"/>
</dbReference>
<dbReference type="InterPro" id="IPR052016">
    <property type="entry name" value="Bact_Sigma-Reg"/>
</dbReference>
<organism evidence="4 5">
    <name type="scientific">Maritimibacter dapengensis</name>
    <dbReference type="NCBI Taxonomy" id="2836868"/>
    <lineage>
        <taxon>Bacteria</taxon>
        <taxon>Pseudomonadati</taxon>
        <taxon>Pseudomonadota</taxon>
        <taxon>Alphaproteobacteria</taxon>
        <taxon>Rhodobacterales</taxon>
        <taxon>Roseobacteraceae</taxon>
        <taxon>Maritimibacter</taxon>
    </lineage>
</organism>
<accession>A0ABS6T6B2</accession>
<protein>
    <submittedName>
        <fullName evidence="4">SpoIIE family protein phosphatase</fullName>
    </submittedName>
</protein>
<dbReference type="SMART" id="SM00331">
    <property type="entry name" value="PP2C_SIG"/>
    <property type="match status" value="1"/>
</dbReference>
<keyword evidence="1" id="KW-0378">Hydrolase</keyword>
<comment type="caution">
    <text evidence="4">The sequence shown here is derived from an EMBL/GenBank/DDBJ whole genome shotgun (WGS) entry which is preliminary data.</text>
</comment>
<dbReference type="CDD" id="cd17574">
    <property type="entry name" value="REC_OmpR"/>
    <property type="match status" value="1"/>
</dbReference>
<dbReference type="SMART" id="SM00448">
    <property type="entry name" value="REC"/>
    <property type="match status" value="1"/>
</dbReference>
<feature type="modified residue" description="4-aspartylphosphate" evidence="2">
    <location>
        <position position="69"/>
    </location>
</feature>
<reference evidence="4 5" key="1">
    <citation type="submission" date="2021-05" db="EMBL/GenBank/DDBJ databases">
        <title>Culturable bacteria isolated from Daya Bay.</title>
        <authorList>
            <person name="Zheng W."/>
            <person name="Yu S."/>
            <person name="Huang Y."/>
        </authorList>
    </citation>
    <scope>NUCLEOTIDE SEQUENCE [LARGE SCALE GENOMIC DNA]</scope>
    <source>
        <strain evidence="4 5">DP4N28-5</strain>
    </source>
</reference>
<dbReference type="PANTHER" id="PTHR43156">
    <property type="entry name" value="STAGE II SPORULATION PROTEIN E-RELATED"/>
    <property type="match status" value="1"/>
</dbReference>
<dbReference type="Pfam" id="PF00072">
    <property type="entry name" value="Response_reg"/>
    <property type="match status" value="1"/>
</dbReference>
<name>A0ABS6T6B2_9RHOB</name>
<dbReference type="PANTHER" id="PTHR43156:SF2">
    <property type="entry name" value="STAGE II SPORULATION PROTEIN E"/>
    <property type="match status" value="1"/>
</dbReference>
<keyword evidence="5" id="KW-1185">Reference proteome</keyword>
<dbReference type="EMBL" id="JAHUZE010000003">
    <property type="protein sequence ID" value="MBV7380056.1"/>
    <property type="molecule type" value="Genomic_DNA"/>
</dbReference>
<evidence type="ECO:0000259" key="3">
    <source>
        <dbReference type="PROSITE" id="PS50110"/>
    </source>
</evidence>
<dbReference type="InterPro" id="IPR001789">
    <property type="entry name" value="Sig_transdc_resp-reg_receiver"/>
</dbReference>